<protein>
    <submittedName>
        <fullName evidence="2">Uncharacterized protein</fullName>
    </submittedName>
</protein>
<proteinExistence type="predicted"/>
<dbReference type="AlphaFoldDB" id="A0A392RE65"/>
<accession>A0A392RE65</accession>
<organism evidence="2 3">
    <name type="scientific">Trifolium medium</name>
    <dbReference type="NCBI Taxonomy" id="97028"/>
    <lineage>
        <taxon>Eukaryota</taxon>
        <taxon>Viridiplantae</taxon>
        <taxon>Streptophyta</taxon>
        <taxon>Embryophyta</taxon>
        <taxon>Tracheophyta</taxon>
        <taxon>Spermatophyta</taxon>
        <taxon>Magnoliopsida</taxon>
        <taxon>eudicotyledons</taxon>
        <taxon>Gunneridae</taxon>
        <taxon>Pentapetalae</taxon>
        <taxon>rosids</taxon>
        <taxon>fabids</taxon>
        <taxon>Fabales</taxon>
        <taxon>Fabaceae</taxon>
        <taxon>Papilionoideae</taxon>
        <taxon>50 kb inversion clade</taxon>
        <taxon>NPAAA clade</taxon>
        <taxon>Hologalegina</taxon>
        <taxon>IRL clade</taxon>
        <taxon>Trifolieae</taxon>
        <taxon>Trifolium</taxon>
    </lineage>
</organism>
<name>A0A392RE65_9FABA</name>
<sequence>MLLVSLRMRLVASIDCWRSRNFSPGDGAAAPVPSGRAEDRRDLDGRGNSQRMRHGLV</sequence>
<evidence type="ECO:0000256" key="1">
    <source>
        <dbReference type="SAM" id="MobiDB-lite"/>
    </source>
</evidence>
<comment type="caution">
    <text evidence="2">The sequence shown here is derived from an EMBL/GenBank/DDBJ whole genome shotgun (WGS) entry which is preliminary data.</text>
</comment>
<keyword evidence="3" id="KW-1185">Reference proteome</keyword>
<evidence type="ECO:0000313" key="2">
    <source>
        <dbReference type="EMBL" id="MCI34923.1"/>
    </source>
</evidence>
<reference evidence="2 3" key="1">
    <citation type="journal article" date="2018" name="Front. Plant Sci.">
        <title>Red Clover (Trifolium pratense) and Zigzag Clover (T. medium) - A Picture of Genomic Similarities and Differences.</title>
        <authorList>
            <person name="Dluhosova J."/>
            <person name="Istvanek J."/>
            <person name="Nedelnik J."/>
            <person name="Repkova J."/>
        </authorList>
    </citation>
    <scope>NUCLEOTIDE SEQUENCE [LARGE SCALE GENOMIC DNA]</scope>
    <source>
        <strain evidence="3">cv. 10/8</strain>
        <tissue evidence="2">Leaf</tissue>
    </source>
</reference>
<feature type="compositionally biased region" description="Basic and acidic residues" evidence="1">
    <location>
        <begin position="36"/>
        <end position="45"/>
    </location>
</feature>
<feature type="region of interest" description="Disordered" evidence="1">
    <location>
        <begin position="19"/>
        <end position="57"/>
    </location>
</feature>
<dbReference type="EMBL" id="LXQA010218316">
    <property type="protein sequence ID" value="MCI34923.1"/>
    <property type="molecule type" value="Genomic_DNA"/>
</dbReference>
<evidence type="ECO:0000313" key="3">
    <source>
        <dbReference type="Proteomes" id="UP000265520"/>
    </source>
</evidence>
<dbReference type="Proteomes" id="UP000265520">
    <property type="component" value="Unassembled WGS sequence"/>
</dbReference>